<evidence type="ECO:0000259" key="6">
    <source>
        <dbReference type="Pfam" id="PF05699"/>
    </source>
</evidence>
<evidence type="ECO:0000256" key="1">
    <source>
        <dbReference type="ARBA" id="ARBA00004123"/>
    </source>
</evidence>
<feature type="domain" description="HAT C-terminal dimerisation" evidence="6">
    <location>
        <begin position="154"/>
        <end position="232"/>
    </location>
</feature>
<dbReference type="OrthoDB" id="2428298at2759"/>
<feature type="non-terminal residue" evidence="7">
    <location>
        <position position="269"/>
    </location>
</feature>
<dbReference type="GO" id="GO:0046983">
    <property type="term" value="F:protein dimerization activity"/>
    <property type="evidence" value="ECO:0007669"/>
    <property type="project" value="InterPro"/>
</dbReference>
<comment type="caution">
    <text evidence="7">The sequence shown here is derived from an EMBL/GenBank/DDBJ whole genome shotgun (WGS) entry which is preliminary data.</text>
</comment>
<evidence type="ECO:0000256" key="4">
    <source>
        <dbReference type="ARBA" id="ARBA00022833"/>
    </source>
</evidence>
<keyword evidence="5" id="KW-0539">Nucleus</keyword>
<dbReference type="GO" id="GO:0008270">
    <property type="term" value="F:zinc ion binding"/>
    <property type="evidence" value="ECO:0007669"/>
    <property type="project" value="UniProtKB-KW"/>
</dbReference>
<keyword evidence="3" id="KW-0863">Zinc-finger</keyword>
<keyword evidence="4" id="KW-0862">Zinc</keyword>
<dbReference type="SUPFAM" id="SSF53098">
    <property type="entry name" value="Ribonuclease H-like"/>
    <property type="match status" value="1"/>
</dbReference>
<dbReference type="AlphaFoldDB" id="A0A9N9IZX7"/>
<keyword evidence="2" id="KW-0479">Metal-binding</keyword>
<proteinExistence type="predicted"/>
<dbReference type="InterPro" id="IPR052035">
    <property type="entry name" value="ZnF_BED_domain_contain"/>
</dbReference>
<gene>
    <name evidence="7" type="ORF">CPELLU_LOCUS14997</name>
</gene>
<dbReference type="Pfam" id="PF05699">
    <property type="entry name" value="Dimer_Tnp_hAT"/>
    <property type="match status" value="1"/>
</dbReference>
<sequence>KKLSVTTDNALNMDVFGCKFAHLLLDNHENRLFHRIRCAAHVLNLIVKDGLDVAGSSIKKFKEFTSAIHEKKLDKYWDELKTTFNEAVILDPNNKLMPFDIEEKRYEACNAIYTTYETNYAIRSDNISITKPSGSETSYGYFHKKYGVSINHDDILKEYLDLPVEEINILDYWKTKSKNSQWVQLACMAHDYLVVQAISMASEQMFSIAKFTISPTRNRLEPEKACASLCLKTCSNTDEMSVDECHQVIAQLRELYKEQHEANKQLTKW</sequence>
<evidence type="ECO:0000256" key="3">
    <source>
        <dbReference type="ARBA" id="ARBA00022771"/>
    </source>
</evidence>
<keyword evidence="8" id="KW-1185">Reference proteome</keyword>
<dbReference type="InterPro" id="IPR012337">
    <property type="entry name" value="RNaseH-like_sf"/>
</dbReference>
<dbReference type="EMBL" id="CAJVQA010018733">
    <property type="protein sequence ID" value="CAG8755743.1"/>
    <property type="molecule type" value="Genomic_DNA"/>
</dbReference>
<evidence type="ECO:0000256" key="2">
    <source>
        <dbReference type="ARBA" id="ARBA00022723"/>
    </source>
</evidence>
<accession>A0A9N9IZX7</accession>
<evidence type="ECO:0000313" key="8">
    <source>
        <dbReference type="Proteomes" id="UP000789759"/>
    </source>
</evidence>
<protein>
    <submittedName>
        <fullName evidence="7">13869_t:CDS:1</fullName>
    </submittedName>
</protein>
<dbReference type="PANTHER" id="PTHR46481">
    <property type="entry name" value="ZINC FINGER BED DOMAIN-CONTAINING PROTEIN 4"/>
    <property type="match status" value="1"/>
</dbReference>
<name>A0A9N9IZX7_9GLOM</name>
<dbReference type="PANTHER" id="PTHR46481:SF10">
    <property type="entry name" value="ZINC FINGER BED DOMAIN-CONTAINING PROTEIN 39"/>
    <property type="match status" value="1"/>
</dbReference>
<dbReference type="Proteomes" id="UP000789759">
    <property type="component" value="Unassembled WGS sequence"/>
</dbReference>
<dbReference type="InterPro" id="IPR008906">
    <property type="entry name" value="HATC_C_dom"/>
</dbReference>
<dbReference type="GO" id="GO:0005634">
    <property type="term" value="C:nucleus"/>
    <property type="evidence" value="ECO:0007669"/>
    <property type="project" value="UniProtKB-SubCell"/>
</dbReference>
<evidence type="ECO:0000313" key="7">
    <source>
        <dbReference type="EMBL" id="CAG8755743.1"/>
    </source>
</evidence>
<organism evidence="7 8">
    <name type="scientific">Cetraspora pellucida</name>
    <dbReference type="NCBI Taxonomy" id="1433469"/>
    <lineage>
        <taxon>Eukaryota</taxon>
        <taxon>Fungi</taxon>
        <taxon>Fungi incertae sedis</taxon>
        <taxon>Mucoromycota</taxon>
        <taxon>Glomeromycotina</taxon>
        <taxon>Glomeromycetes</taxon>
        <taxon>Diversisporales</taxon>
        <taxon>Gigasporaceae</taxon>
        <taxon>Cetraspora</taxon>
    </lineage>
</organism>
<comment type="subcellular location">
    <subcellularLocation>
        <location evidence="1">Nucleus</location>
    </subcellularLocation>
</comment>
<evidence type="ECO:0000256" key="5">
    <source>
        <dbReference type="ARBA" id="ARBA00023242"/>
    </source>
</evidence>
<reference evidence="7" key="1">
    <citation type="submission" date="2021-06" db="EMBL/GenBank/DDBJ databases">
        <authorList>
            <person name="Kallberg Y."/>
            <person name="Tangrot J."/>
            <person name="Rosling A."/>
        </authorList>
    </citation>
    <scope>NUCLEOTIDE SEQUENCE</scope>
    <source>
        <strain evidence="7">FL966</strain>
    </source>
</reference>